<feature type="domain" description="MAGE" evidence="2">
    <location>
        <begin position="53"/>
        <end position="279"/>
    </location>
</feature>
<organism evidence="3 4">
    <name type="scientific">Byssothecium circinans</name>
    <dbReference type="NCBI Taxonomy" id="147558"/>
    <lineage>
        <taxon>Eukaryota</taxon>
        <taxon>Fungi</taxon>
        <taxon>Dikarya</taxon>
        <taxon>Ascomycota</taxon>
        <taxon>Pezizomycotina</taxon>
        <taxon>Dothideomycetes</taxon>
        <taxon>Pleosporomycetidae</taxon>
        <taxon>Pleosporales</taxon>
        <taxon>Massarineae</taxon>
        <taxon>Massarinaceae</taxon>
        <taxon>Byssothecium</taxon>
    </lineage>
</organism>
<dbReference type="SMART" id="SM01373">
    <property type="entry name" value="MAGE"/>
    <property type="match status" value="1"/>
</dbReference>
<name>A0A6A5U2G5_9PLEO</name>
<keyword evidence="4" id="KW-1185">Reference proteome</keyword>
<evidence type="ECO:0000259" key="2">
    <source>
        <dbReference type="PROSITE" id="PS50838"/>
    </source>
</evidence>
<dbReference type="PANTHER" id="PTHR11736">
    <property type="entry name" value="MELANOMA-ASSOCIATED ANTIGEN MAGE ANTIGEN"/>
    <property type="match status" value="1"/>
</dbReference>
<dbReference type="Pfam" id="PF01454">
    <property type="entry name" value="MAGE"/>
    <property type="match status" value="1"/>
</dbReference>
<dbReference type="OrthoDB" id="205198at2759"/>
<gene>
    <name evidence="3" type="ORF">CC80DRAFT_442498</name>
</gene>
<dbReference type="AlphaFoldDB" id="A0A6A5U2G5"/>
<dbReference type="EMBL" id="ML976987">
    <property type="protein sequence ID" value="KAF1958490.1"/>
    <property type="molecule type" value="Genomic_DNA"/>
</dbReference>
<sequence length="290" mass="32192">MPAIRRKAPASTEDDVSTPPSTQNRRNRRQEDTPDDDDEVDEVGEEEHGSGSVAQLSKALVRYALACEYSRIPIKRQDVGQKVLGTHTRKFKAVFDAANSQLMDIFGMQLEELPNKGKHTMRQKRAAAASEGAPKSSNTYVLKNILPDEYRTRNIIGPGPEPPENEVDMEAAYSGFYTVIISLILLSGGSLSEGKLDRFLRRMNADRTTPVDNTEKVIARMVKEGYLEKVKETSGGEEIIDYMVGPRGKVEVGKEGVANLVRALYGDVTEDIEQRLKRSLGLEYGDVEES</sequence>
<dbReference type="Proteomes" id="UP000800035">
    <property type="component" value="Unassembled WGS sequence"/>
</dbReference>
<dbReference type="PANTHER" id="PTHR11736:SF14">
    <property type="entry name" value="NSE3 HOMOLOG, SMC5-SMC6 COMPLEX COMPONENT"/>
    <property type="match status" value="1"/>
</dbReference>
<dbReference type="GO" id="GO:0005634">
    <property type="term" value="C:nucleus"/>
    <property type="evidence" value="ECO:0007669"/>
    <property type="project" value="TreeGrafter"/>
</dbReference>
<dbReference type="Gene3D" id="1.10.10.1200">
    <property type="entry name" value="MAGE homology domain, winged helix WH1 motif"/>
    <property type="match status" value="1"/>
</dbReference>
<dbReference type="InterPro" id="IPR037445">
    <property type="entry name" value="MAGE"/>
</dbReference>
<dbReference type="InterPro" id="IPR041898">
    <property type="entry name" value="MAGE_WH1"/>
</dbReference>
<evidence type="ECO:0000256" key="1">
    <source>
        <dbReference type="SAM" id="MobiDB-lite"/>
    </source>
</evidence>
<feature type="compositionally biased region" description="Acidic residues" evidence="1">
    <location>
        <begin position="33"/>
        <end position="45"/>
    </location>
</feature>
<evidence type="ECO:0000313" key="4">
    <source>
        <dbReference type="Proteomes" id="UP000800035"/>
    </source>
</evidence>
<dbReference type="Gene3D" id="1.10.10.1210">
    <property type="entry name" value="MAGE homology domain, winged helix WH2 motif"/>
    <property type="match status" value="1"/>
</dbReference>
<feature type="region of interest" description="Disordered" evidence="1">
    <location>
        <begin position="1"/>
        <end position="53"/>
    </location>
</feature>
<accession>A0A6A5U2G5</accession>
<reference evidence="3" key="1">
    <citation type="journal article" date="2020" name="Stud. Mycol.">
        <title>101 Dothideomycetes genomes: a test case for predicting lifestyles and emergence of pathogens.</title>
        <authorList>
            <person name="Haridas S."/>
            <person name="Albert R."/>
            <person name="Binder M."/>
            <person name="Bloem J."/>
            <person name="Labutti K."/>
            <person name="Salamov A."/>
            <person name="Andreopoulos B."/>
            <person name="Baker S."/>
            <person name="Barry K."/>
            <person name="Bills G."/>
            <person name="Bluhm B."/>
            <person name="Cannon C."/>
            <person name="Castanera R."/>
            <person name="Culley D."/>
            <person name="Daum C."/>
            <person name="Ezra D."/>
            <person name="Gonzalez J."/>
            <person name="Henrissat B."/>
            <person name="Kuo A."/>
            <person name="Liang C."/>
            <person name="Lipzen A."/>
            <person name="Lutzoni F."/>
            <person name="Magnuson J."/>
            <person name="Mondo S."/>
            <person name="Nolan M."/>
            <person name="Ohm R."/>
            <person name="Pangilinan J."/>
            <person name="Park H.-J."/>
            <person name="Ramirez L."/>
            <person name="Alfaro M."/>
            <person name="Sun H."/>
            <person name="Tritt A."/>
            <person name="Yoshinaga Y."/>
            <person name="Zwiers L.-H."/>
            <person name="Turgeon B."/>
            <person name="Goodwin S."/>
            <person name="Spatafora J."/>
            <person name="Crous P."/>
            <person name="Grigoriev I."/>
        </authorList>
    </citation>
    <scope>NUCLEOTIDE SEQUENCE</scope>
    <source>
        <strain evidence="3">CBS 675.92</strain>
    </source>
</reference>
<dbReference type="PROSITE" id="PS50838">
    <property type="entry name" value="MAGE"/>
    <property type="match status" value="1"/>
</dbReference>
<protein>
    <submittedName>
        <fullName evidence="3">MAGE-domain-containing protein</fullName>
    </submittedName>
</protein>
<evidence type="ECO:0000313" key="3">
    <source>
        <dbReference type="EMBL" id="KAF1958490.1"/>
    </source>
</evidence>
<dbReference type="InterPro" id="IPR002190">
    <property type="entry name" value="MHD_dom"/>
</dbReference>
<proteinExistence type="predicted"/>
<dbReference type="InterPro" id="IPR041899">
    <property type="entry name" value="MAGE_WH2"/>
</dbReference>
<dbReference type="GO" id="GO:0006281">
    <property type="term" value="P:DNA repair"/>
    <property type="evidence" value="ECO:0007669"/>
    <property type="project" value="TreeGrafter"/>
</dbReference>